<proteinExistence type="predicted"/>
<gene>
    <name evidence="1" type="ORF">L3Q82_013695</name>
</gene>
<accession>A0ACB8W113</accession>
<comment type="caution">
    <text evidence="1">The sequence shown here is derived from an EMBL/GenBank/DDBJ whole genome shotgun (WGS) entry which is preliminary data.</text>
</comment>
<evidence type="ECO:0000313" key="2">
    <source>
        <dbReference type="Proteomes" id="UP000831701"/>
    </source>
</evidence>
<protein>
    <submittedName>
        <fullName evidence="1">Uncharacterized protein</fullName>
    </submittedName>
</protein>
<sequence length="625" mass="71668">MLREESGVRRIHARDDNDMGCITSLEMSITFNDNTPIQKSYASILKPLYREVKEYIEDLLAKGWIVKSESPYTQHPSCACVHKKDGTLRLCIDYRLLNQRTVPDRQTRDFELPFMLHTDASDKGLGAILYQSQGGKLRVIGYGSRTLTPAEKNYRLHSRKLEFLALKWAVCEKFRDYLFYAPHFTIFTDNNPLTYVMRTAKLNAVGFRWSVPRSCPRETVAATWEGCRAGKEGDIPWVAALPLSQSNQDELGSRELLQPIDLAELQQAQRTDMGRKFENELFRTLQQMSGVGHSRTTPYHPQGNPAERFNRTVLQMLWTLGDKEKERWKEYLPQIVHAYNSTRHEATGYSPFFLLFGQHPRLPIDLLFRLTTDEEPQTARSYAEKWEVRMTEAYRIASENSKNSSARGKRNYDKHTRGVVLQPGDRVLVRNLSERGGPGKLRAYWENAVYVVTEQIRDSPVYKVVSEVDKNKSRVLHHNLLHLVNDLPVDLPVTKEKVKTSLNRKNSKKPAEREKELQQSSGTSSGDDDESTYYELRYNLRTGNRKSVIPTECDGMMDKGVLKPVGPTLGKEQSFTEQAPLVADDGVQRVAGIVHNIQQFVQSPQLCHRHQRVQLHADHRASRPA</sequence>
<keyword evidence="2" id="KW-1185">Reference proteome</keyword>
<evidence type="ECO:0000313" key="1">
    <source>
        <dbReference type="EMBL" id="KAI3361547.1"/>
    </source>
</evidence>
<reference evidence="1" key="1">
    <citation type="submission" date="2022-04" db="EMBL/GenBank/DDBJ databases">
        <title>Jade perch genome.</title>
        <authorList>
            <person name="Chao B."/>
        </authorList>
    </citation>
    <scope>NUCLEOTIDE SEQUENCE</scope>
    <source>
        <strain evidence="1">CB-2022</strain>
    </source>
</reference>
<dbReference type="EMBL" id="CM041546">
    <property type="protein sequence ID" value="KAI3361547.1"/>
    <property type="molecule type" value="Genomic_DNA"/>
</dbReference>
<dbReference type="Proteomes" id="UP000831701">
    <property type="component" value="Chromosome 16"/>
</dbReference>
<organism evidence="1 2">
    <name type="scientific">Scortum barcoo</name>
    <name type="common">barcoo grunter</name>
    <dbReference type="NCBI Taxonomy" id="214431"/>
    <lineage>
        <taxon>Eukaryota</taxon>
        <taxon>Metazoa</taxon>
        <taxon>Chordata</taxon>
        <taxon>Craniata</taxon>
        <taxon>Vertebrata</taxon>
        <taxon>Euteleostomi</taxon>
        <taxon>Actinopterygii</taxon>
        <taxon>Neopterygii</taxon>
        <taxon>Teleostei</taxon>
        <taxon>Neoteleostei</taxon>
        <taxon>Acanthomorphata</taxon>
        <taxon>Eupercaria</taxon>
        <taxon>Centrarchiformes</taxon>
        <taxon>Terapontoidei</taxon>
        <taxon>Terapontidae</taxon>
        <taxon>Scortum</taxon>
    </lineage>
</organism>
<name>A0ACB8W113_9TELE</name>